<gene>
    <name evidence="1" type="primary">AVEN_239900_1</name>
    <name evidence="1" type="ORF">TNCV_2403091</name>
</gene>
<protein>
    <submittedName>
        <fullName evidence="1">Uncharacterized protein</fullName>
    </submittedName>
</protein>
<organism evidence="1">
    <name type="scientific">Trichonephila clavipes</name>
    <name type="common">Golden silk orbweaver</name>
    <name type="synonym">Nephila clavipes</name>
    <dbReference type="NCBI Taxonomy" id="2585209"/>
    <lineage>
        <taxon>Eukaryota</taxon>
        <taxon>Metazoa</taxon>
        <taxon>Ecdysozoa</taxon>
        <taxon>Arthropoda</taxon>
        <taxon>Chelicerata</taxon>
        <taxon>Arachnida</taxon>
        <taxon>Araneae</taxon>
        <taxon>Araneomorphae</taxon>
        <taxon>Entelegynae</taxon>
        <taxon>Araneoidea</taxon>
        <taxon>Nephilidae</taxon>
        <taxon>Trichonephila</taxon>
    </lineage>
</organism>
<proteinExistence type="predicted"/>
<comment type="caution">
    <text evidence="1">The sequence shown here is derived from an EMBL/GenBank/DDBJ whole genome shotgun (WGS) entry which is preliminary data.</text>
</comment>
<name>A0A8X6UWB5_TRICX</name>
<accession>A0A8X6UWB5</accession>
<dbReference type="AlphaFoldDB" id="A0A8X6UWB5"/>
<dbReference type="EMBL" id="BMAU01021002">
    <property type="protein sequence ID" value="GFX86013.1"/>
    <property type="molecule type" value="Genomic_DNA"/>
</dbReference>
<evidence type="ECO:0000313" key="1">
    <source>
        <dbReference type="EMBL" id="GFX86013.1"/>
    </source>
</evidence>
<reference evidence="1" key="1">
    <citation type="submission" date="2020-08" db="EMBL/GenBank/DDBJ databases">
        <title>Multicomponent nature underlies the extraordinary mechanical properties of spider dragline silk.</title>
        <authorList>
            <person name="Kono N."/>
            <person name="Nakamura H."/>
            <person name="Mori M."/>
            <person name="Yoshida Y."/>
            <person name="Ohtoshi R."/>
            <person name="Malay A.D."/>
            <person name="Moran D.A.P."/>
            <person name="Tomita M."/>
            <person name="Numata K."/>
            <person name="Arakawa K."/>
        </authorList>
    </citation>
    <scope>NUCLEOTIDE SEQUENCE</scope>
</reference>
<sequence length="183" mass="20524">MSQTFLSWEIVKSVVNYWNGLLEAEVITPADFMAGSSKRRISTSSMTAPSAMECVDADGETTTSSENALRSLFGVPDTSNSSIGSTGCMFSYISFCPNGRADKKYGLIEEYEDFRVVLKIYDGQTCAKNPQKYWIGKEKELDITLSRRDPLMKKVNLLFLEAYELLTKRGADFKKSANSHPFY</sequence>